<dbReference type="EMBL" id="CAJPEV010000523">
    <property type="protein sequence ID" value="CAG0886115.1"/>
    <property type="molecule type" value="Genomic_DNA"/>
</dbReference>
<evidence type="ECO:0000313" key="3">
    <source>
        <dbReference type="EMBL" id="CAD7243914.1"/>
    </source>
</evidence>
<feature type="coiled-coil region" evidence="1">
    <location>
        <begin position="144"/>
        <end position="185"/>
    </location>
</feature>
<accession>A0A7R9A2Q0</accession>
<evidence type="ECO:0000256" key="2">
    <source>
        <dbReference type="SAM" id="MobiDB-lite"/>
    </source>
</evidence>
<name>A0A7R9A2Q0_9CRUS</name>
<feature type="region of interest" description="Disordered" evidence="2">
    <location>
        <begin position="337"/>
        <end position="381"/>
    </location>
</feature>
<keyword evidence="4" id="KW-1185">Reference proteome</keyword>
<feature type="region of interest" description="Disordered" evidence="2">
    <location>
        <begin position="1"/>
        <end position="52"/>
    </location>
</feature>
<evidence type="ECO:0000256" key="1">
    <source>
        <dbReference type="SAM" id="Coils"/>
    </source>
</evidence>
<dbReference type="GO" id="GO:0097542">
    <property type="term" value="C:ciliary tip"/>
    <property type="evidence" value="ECO:0007669"/>
    <property type="project" value="TreeGrafter"/>
</dbReference>
<feature type="compositionally biased region" description="Polar residues" evidence="2">
    <location>
        <begin position="562"/>
        <end position="571"/>
    </location>
</feature>
<dbReference type="PANTHER" id="PTHR46518:SF1">
    <property type="entry name" value="OUTER DYNEIN ARM-DOCKING COMPLEX SUBUNIT 3"/>
    <property type="match status" value="1"/>
</dbReference>
<dbReference type="Proteomes" id="UP000677054">
    <property type="component" value="Unassembled WGS sequence"/>
</dbReference>
<dbReference type="GO" id="GO:0036158">
    <property type="term" value="P:outer dynein arm assembly"/>
    <property type="evidence" value="ECO:0007669"/>
    <property type="project" value="InterPro"/>
</dbReference>
<dbReference type="GO" id="GO:0035253">
    <property type="term" value="C:ciliary rootlet"/>
    <property type="evidence" value="ECO:0007669"/>
    <property type="project" value="TreeGrafter"/>
</dbReference>
<feature type="compositionally biased region" description="Gly residues" evidence="2">
    <location>
        <begin position="578"/>
        <end position="588"/>
    </location>
</feature>
<keyword evidence="1" id="KW-0175">Coiled coil</keyword>
<proteinExistence type="predicted"/>
<feature type="region of interest" description="Disordered" evidence="2">
    <location>
        <begin position="559"/>
        <end position="635"/>
    </location>
</feature>
<dbReference type="EMBL" id="LR900040">
    <property type="protein sequence ID" value="CAD7243914.1"/>
    <property type="molecule type" value="Genomic_DNA"/>
</dbReference>
<dbReference type="PANTHER" id="PTHR46518">
    <property type="entry name" value="COILED-COIL DOMAIN-CONTAINING PROTEIN 151"/>
    <property type="match status" value="1"/>
</dbReference>
<sequence>MTNSIRMPVEKTPKEEEDEDEDEEEEEGVTEKREDEEEEKEEEGKGINQEEVMKTRVLKKKLQVTEGEKRALLQDCEEAKEKNRDEMAKLREEIKCLRDCLKEAEAPQYDKFLTEAVYDAHRHLFSALRKMPLSEASAFLESKLADAKKLNNRLCHEIAVQEEKLALLSAEIEITQQDLDRINLELDGSPDAGIVRSLENQLYKTQAKLIEAEHVARKYESIQSLLIEARGSYPNELESLKKQVIKTKEKESCPSYNSIFFLSATLVSAQNEAAEVFLQVKEGEIDFIRMEASYENAIASRDSMRETLTAFEQKVAAAKEARDQHLVHIRQQVEEWQAQSSPGPDAYRHLTPLPSPNPFLSKESPDTDTFRFPGSGEDKDQEENLKRILLDLKDALGVSDIHGLRERCREQRSRELRLLECKDDTLKEVENLKEMKHSLSLERDRLWFRETELDKELAEHLLEGHQLISAERQKAEDHNQTIDHLMSTVAQVQHALVHLLESLQVVETPESAMIVTLETDPWKMPEVLDFTRLKVKVLKDSLRDVDFKDALQDLQDAEFASTGASSQSQWNSRLGSLREGGSGEGGGSSEDEGEETNAPSRTNLKKQAKKILDLNRTAAAQRPLGDKPSTAKSRR</sequence>
<dbReference type="OrthoDB" id="269804at2759"/>
<feature type="compositionally biased region" description="Acidic residues" evidence="2">
    <location>
        <begin position="15"/>
        <end position="41"/>
    </location>
</feature>
<dbReference type="GO" id="GO:0003341">
    <property type="term" value="P:cilium movement"/>
    <property type="evidence" value="ECO:0007669"/>
    <property type="project" value="InterPro"/>
</dbReference>
<dbReference type="InterPro" id="IPR033192">
    <property type="entry name" value="ODAD3"/>
</dbReference>
<dbReference type="AlphaFoldDB" id="A0A7R9A2Q0"/>
<organism evidence="3">
    <name type="scientific">Darwinula stevensoni</name>
    <dbReference type="NCBI Taxonomy" id="69355"/>
    <lineage>
        <taxon>Eukaryota</taxon>
        <taxon>Metazoa</taxon>
        <taxon>Ecdysozoa</taxon>
        <taxon>Arthropoda</taxon>
        <taxon>Crustacea</taxon>
        <taxon>Oligostraca</taxon>
        <taxon>Ostracoda</taxon>
        <taxon>Podocopa</taxon>
        <taxon>Podocopida</taxon>
        <taxon>Darwinulocopina</taxon>
        <taxon>Darwinuloidea</taxon>
        <taxon>Darwinulidae</taxon>
        <taxon>Darwinula</taxon>
    </lineage>
</organism>
<reference evidence="3" key="1">
    <citation type="submission" date="2020-11" db="EMBL/GenBank/DDBJ databases">
        <authorList>
            <person name="Tran Van P."/>
        </authorList>
    </citation>
    <scope>NUCLEOTIDE SEQUENCE</scope>
</reference>
<evidence type="ECO:0000313" key="4">
    <source>
        <dbReference type="Proteomes" id="UP000677054"/>
    </source>
</evidence>
<dbReference type="GO" id="GO:0036064">
    <property type="term" value="C:ciliary basal body"/>
    <property type="evidence" value="ECO:0007669"/>
    <property type="project" value="TreeGrafter"/>
</dbReference>
<protein>
    <submittedName>
        <fullName evidence="3">Uncharacterized protein</fullName>
    </submittedName>
</protein>
<gene>
    <name evidence="3" type="ORF">DSTB1V02_LOCUS3821</name>
</gene>